<comment type="caution">
    <text evidence="4">The sequence shown here is derived from an EMBL/GenBank/DDBJ whole genome shotgun (WGS) entry which is preliminary data.</text>
</comment>
<organism evidence="4 5">
    <name type="scientific">Rhizobium chutanense</name>
    <dbReference type="NCBI Taxonomy" id="2035448"/>
    <lineage>
        <taxon>Bacteria</taxon>
        <taxon>Pseudomonadati</taxon>
        <taxon>Pseudomonadota</taxon>
        <taxon>Alphaproteobacteria</taxon>
        <taxon>Hyphomicrobiales</taxon>
        <taxon>Rhizobiaceae</taxon>
        <taxon>Rhizobium/Agrobacterium group</taxon>
        <taxon>Rhizobium</taxon>
    </lineage>
</organism>
<name>A0A3S0SI28_9HYPH</name>
<comment type="cofactor">
    <cofactor evidence="1">
        <name>pyridoxal 5'-phosphate</name>
        <dbReference type="ChEBI" id="CHEBI:597326"/>
    </cofactor>
</comment>
<dbReference type="GO" id="GO:0008838">
    <property type="term" value="F:diaminopropionate ammonia-lyase activity"/>
    <property type="evidence" value="ECO:0007669"/>
    <property type="project" value="UniProtKB-EC"/>
</dbReference>
<dbReference type="CDD" id="cd00640">
    <property type="entry name" value="Trp-synth-beta_II"/>
    <property type="match status" value="1"/>
</dbReference>
<dbReference type="Gene3D" id="3.40.50.1100">
    <property type="match status" value="2"/>
</dbReference>
<evidence type="ECO:0000259" key="3">
    <source>
        <dbReference type="Pfam" id="PF00291"/>
    </source>
</evidence>
<evidence type="ECO:0000313" key="4">
    <source>
        <dbReference type="EMBL" id="RUM06712.1"/>
    </source>
</evidence>
<dbReference type="NCBIfam" id="NF006058">
    <property type="entry name" value="PRK08206.1"/>
    <property type="match status" value="1"/>
</dbReference>
<accession>A0A3S0SI28</accession>
<dbReference type="Pfam" id="PF00291">
    <property type="entry name" value="PALP"/>
    <property type="match status" value="1"/>
</dbReference>
<dbReference type="OrthoDB" id="34584at2"/>
<dbReference type="SUPFAM" id="SSF53686">
    <property type="entry name" value="Tryptophan synthase beta subunit-like PLP-dependent enzymes"/>
    <property type="match status" value="1"/>
</dbReference>
<sequence>MFLLNRHSDYRQPLDPRDAETLGLDAANAVERHLSFRENHAETPLVALPALAAEIGVASIHIKDEGRRLGLGSFKALGGAYAVIRLVLDEAANRLGRAIDISQLHSSTVREIAGTMTVACATDGNHGRSVAQGAQLVGARAAIFVHSGVSDERVAAIARFGAEMIRVDGTYDDSVRQAARIAEERGWTIVSDTSWPGYERIPGLVMQGYTALVREALRAMPQPPTHIFIQAGVGGIAAAVAGHMAIAFGDQRPTFIVVDPARAACLFETARAGHLVTVAHGAPTVMAMLECYEPSLVAWRILSRAADAFMTVDEDDAISVMKRLADPTGNDPAIVAGESGGVGLAGLITAVNDPAIRQALSLDGHSRVFLVNTEGATDPGKYEEIVGLSPSAVVAKSKTGASR</sequence>
<gene>
    <name evidence="4" type="ORF">EFR84_10910</name>
</gene>
<dbReference type="AlphaFoldDB" id="A0A3S0SI28"/>
<dbReference type="InterPro" id="IPR036052">
    <property type="entry name" value="TrpB-like_PALP_sf"/>
</dbReference>
<dbReference type="PANTHER" id="PTHR42937:SF1">
    <property type="entry name" value="DIAMINOPROPIONATE AMMONIA-LYASE"/>
    <property type="match status" value="1"/>
</dbReference>
<keyword evidence="2" id="KW-0663">Pyridoxal phosphate</keyword>
<dbReference type="Proteomes" id="UP000278081">
    <property type="component" value="Unassembled WGS sequence"/>
</dbReference>
<protein>
    <submittedName>
        <fullName evidence="4">Diaminopropionate ammonia-lyase</fullName>
        <ecNumber evidence="4">4.3.1.15</ecNumber>
    </submittedName>
</protein>
<proteinExistence type="predicted"/>
<dbReference type="EMBL" id="RJTJ01000008">
    <property type="protein sequence ID" value="RUM06712.1"/>
    <property type="molecule type" value="Genomic_DNA"/>
</dbReference>
<dbReference type="RefSeq" id="WP_126908898.1">
    <property type="nucleotide sequence ID" value="NZ_ML133755.1"/>
</dbReference>
<evidence type="ECO:0000256" key="2">
    <source>
        <dbReference type="ARBA" id="ARBA00022898"/>
    </source>
</evidence>
<evidence type="ECO:0000256" key="1">
    <source>
        <dbReference type="ARBA" id="ARBA00001933"/>
    </source>
</evidence>
<dbReference type="NCBIfam" id="TIGR01747">
    <property type="entry name" value="diampropi_NH3ly"/>
    <property type="match status" value="1"/>
</dbReference>
<dbReference type="GO" id="GO:0030170">
    <property type="term" value="F:pyridoxal phosphate binding"/>
    <property type="evidence" value="ECO:0007669"/>
    <property type="project" value="InterPro"/>
</dbReference>
<dbReference type="InterPro" id="IPR001926">
    <property type="entry name" value="TrpB-like_PALP"/>
</dbReference>
<dbReference type="EC" id="4.3.1.15" evidence="4"/>
<reference evidence="4 5" key="1">
    <citation type="submission" date="2018-11" db="EMBL/GenBank/DDBJ databases">
        <title>Rhizobium chutanense sp. nov., isolated from root nodules of Phaseolus vulgaris in China.</title>
        <authorList>
            <person name="Huo Y."/>
        </authorList>
    </citation>
    <scope>NUCLEOTIDE SEQUENCE [LARGE SCALE GENOMIC DNA]</scope>
    <source>
        <strain evidence="4 5">C16</strain>
    </source>
</reference>
<keyword evidence="4" id="KW-0456">Lyase</keyword>
<feature type="domain" description="Tryptophan synthase beta chain-like PALP" evidence="3">
    <location>
        <begin position="40"/>
        <end position="371"/>
    </location>
</feature>
<dbReference type="PANTHER" id="PTHR42937">
    <property type="match status" value="1"/>
</dbReference>
<evidence type="ECO:0000313" key="5">
    <source>
        <dbReference type="Proteomes" id="UP000278081"/>
    </source>
</evidence>
<dbReference type="InterPro" id="IPR010081">
    <property type="entry name" value="DiNH2opropionate_NH3_lyase"/>
</dbReference>